<feature type="transmembrane region" description="Helical" evidence="1">
    <location>
        <begin position="165"/>
        <end position="190"/>
    </location>
</feature>
<dbReference type="EMBL" id="JACQXR010000076">
    <property type="protein sequence ID" value="MBI4726736.1"/>
    <property type="molecule type" value="Genomic_DNA"/>
</dbReference>
<keyword evidence="1" id="KW-1133">Transmembrane helix</keyword>
<evidence type="ECO:0000256" key="1">
    <source>
        <dbReference type="SAM" id="Phobius"/>
    </source>
</evidence>
<dbReference type="Proteomes" id="UP000736328">
    <property type="component" value="Unassembled WGS sequence"/>
</dbReference>
<dbReference type="AlphaFoldDB" id="A0A933I9K7"/>
<accession>A0A933I9K7</accession>
<keyword evidence="1" id="KW-0812">Transmembrane</keyword>
<feature type="transmembrane region" description="Helical" evidence="1">
    <location>
        <begin position="73"/>
        <end position="93"/>
    </location>
</feature>
<comment type="caution">
    <text evidence="2">The sequence shown here is derived from an EMBL/GenBank/DDBJ whole genome shotgun (WGS) entry which is preliminary data.</text>
</comment>
<evidence type="ECO:0000313" key="3">
    <source>
        <dbReference type="Proteomes" id="UP000736328"/>
    </source>
</evidence>
<evidence type="ECO:0000313" key="2">
    <source>
        <dbReference type="EMBL" id="MBI4726736.1"/>
    </source>
</evidence>
<gene>
    <name evidence="2" type="ORF">HY768_05875</name>
</gene>
<proteinExistence type="predicted"/>
<name>A0A933I9K7_UNCT6</name>
<feature type="transmembrane region" description="Helical" evidence="1">
    <location>
        <begin position="322"/>
        <end position="343"/>
    </location>
</feature>
<protein>
    <submittedName>
        <fullName evidence="2">Uncharacterized protein</fullName>
    </submittedName>
</protein>
<sequence length="391" mass="43001">MPMLKMYFNFKDVFRAARLGFSPKKIWAFFCGLLLGLAIYNLFSYTAHAAAGRSLADAWAMFGLLPLPGPDFCWAAWILWFLGAAGLGITYLLTSAVVTRITAEQLSGNEFYEIKEAVGFVKQSWKAVLGAPLVIVSFISFLVLGGLGLGLWGRIPYLGELTVSALAIPIYLVCLFMVFLLVALLVALWYSPIVAGAAKSDAFDNLFEIFSAMTSQPWRLLVYSGLLKMVCFAGFVTFGLFTIGAMMIAFRTLGFAMGEKFVNIAIAGFNSYTPGWVVNILIKLSGGCGPCQFLLMVPDLDRAGQVSAFFIGMSINAVRLLLLSYLMSSWVVGQTIIYGIIVMKRDDRNIFERQEEKEAEACPPVEEEKKHKIVKIVKKAGAGKKLAKARK</sequence>
<keyword evidence="1" id="KW-0472">Membrane</keyword>
<feature type="transmembrane region" description="Helical" evidence="1">
    <location>
        <begin position="128"/>
        <end position="153"/>
    </location>
</feature>
<organism evidence="2 3">
    <name type="scientific">candidate division TA06 bacterium</name>
    <dbReference type="NCBI Taxonomy" id="2250710"/>
    <lineage>
        <taxon>Bacteria</taxon>
        <taxon>Bacteria division TA06</taxon>
    </lineage>
</organism>
<feature type="transmembrane region" description="Helical" evidence="1">
    <location>
        <begin position="220"/>
        <end position="250"/>
    </location>
</feature>
<reference evidence="2" key="1">
    <citation type="submission" date="2020-07" db="EMBL/GenBank/DDBJ databases">
        <title>Huge and variable diversity of episymbiotic CPR bacteria and DPANN archaea in groundwater ecosystems.</title>
        <authorList>
            <person name="He C.Y."/>
            <person name="Keren R."/>
            <person name="Whittaker M."/>
            <person name="Farag I.F."/>
            <person name="Doudna J."/>
            <person name="Cate J.H.D."/>
            <person name="Banfield J.F."/>
        </authorList>
    </citation>
    <scope>NUCLEOTIDE SEQUENCE</scope>
    <source>
        <strain evidence="2">NC_groundwater_1520_Pr4_B-0.1um_53_5</strain>
    </source>
</reference>